<protein>
    <submittedName>
        <fullName evidence="1">Uncharacterized protein</fullName>
    </submittedName>
</protein>
<dbReference type="OrthoDB" id="5599896at2"/>
<accession>A0A231MXL7</accession>
<evidence type="ECO:0000313" key="2">
    <source>
        <dbReference type="Proteomes" id="UP000217763"/>
    </source>
</evidence>
<dbReference type="EMBL" id="CP012621">
    <property type="protein sequence ID" value="ATG75006.1"/>
    <property type="molecule type" value="Genomic_DNA"/>
</dbReference>
<organism evidence="1 2">
    <name type="scientific">Zobellella denitrificans</name>
    <dbReference type="NCBI Taxonomy" id="347534"/>
    <lineage>
        <taxon>Bacteria</taxon>
        <taxon>Pseudomonadati</taxon>
        <taxon>Pseudomonadota</taxon>
        <taxon>Gammaproteobacteria</taxon>
        <taxon>Aeromonadales</taxon>
        <taxon>Aeromonadaceae</taxon>
        <taxon>Zobellella</taxon>
    </lineage>
</organism>
<dbReference type="RefSeq" id="WP_094040605.1">
    <property type="nucleotide sequence ID" value="NZ_CP012621.1"/>
</dbReference>
<proteinExistence type="predicted"/>
<dbReference type="KEGG" id="zdf:AN401_14995"/>
<gene>
    <name evidence="1" type="ORF">AN401_14995</name>
</gene>
<sequence length="144" mass="16419">MEVNAIRQVATPWAGARGLATGLMLTELHQDVWNGSLRLSMGMPTDIDTPPRVIYRLVFEHLLGYRVLEGSDVLDFVDDDERDVDAQVQLITPSRFLTWFHQQTQGTHLDEDIQHYRISSWDFCVDVLAAQAPLVQLKTGLRKE</sequence>
<reference evidence="2" key="1">
    <citation type="submission" date="2015-09" db="EMBL/GenBank/DDBJ databases">
        <authorList>
            <person name="Shao Z."/>
            <person name="Wang L."/>
        </authorList>
    </citation>
    <scope>NUCLEOTIDE SEQUENCE [LARGE SCALE GENOMIC DNA]</scope>
    <source>
        <strain evidence="2">F13-1</strain>
    </source>
</reference>
<name>A0A231MXL7_9GAMM</name>
<dbReference type="Proteomes" id="UP000217763">
    <property type="component" value="Chromosome"/>
</dbReference>
<evidence type="ECO:0000313" key="1">
    <source>
        <dbReference type="EMBL" id="ATG75006.1"/>
    </source>
</evidence>
<dbReference type="AlphaFoldDB" id="A0A231MXL7"/>
<keyword evidence="2" id="KW-1185">Reference proteome</keyword>